<keyword evidence="4" id="KW-0812">Transmembrane</keyword>
<dbReference type="AlphaFoldDB" id="A0A8J3PDG4"/>
<dbReference type="GO" id="GO:0046983">
    <property type="term" value="F:protein dimerization activity"/>
    <property type="evidence" value="ECO:0007669"/>
    <property type="project" value="InterPro"/>
</dbReference>
<evidence type="ECO:0000256" key="1">
    <source>
        <dbReference type="ARBA" id="ARBA00022679"/>
    </source>
</evidence>
<evidence type="ECO:0000259" key="5">
    <source>
        <dbReference type="Pfam" id="PF02518"/>
    </source>
</evidence>
<feature type="domain" description="Histidine kinase/HSP90-like ATPase" evidence="5">
    <location>
        <begin position="319"/>
        <end position="401"/>
    </location>
</feature>
<feature type="domain" description="Signal transduction histidine kinase subgroup 3 dimerisation and phosphoacceptor" evidence="6">
    <location>
        <begin position="216"/>
        <end position="281"/>
    </location>
</feature>
<reference evidence="7" key="1">
    <citation type="submission" date="2021-01" db="EMBL/GenBank/DDBJ databases">
        <title>Whole genome shotgun sequence of Catellatospora methionotrophica NBRC 14553.</title>
        <authorList>
            <person name="Komaki H."/>
            <person name="Tamura T."/>
        </authorList>
    </citation>
    <scope>NUCLEOTIDE SEQUENCE</scope>
    <source>
        <strain evidence="7">NBRC 14553</strain>
    </source>
</reference>
<dbReference type="PANTHER" id="PTHR24421">
    <property type="entry name" value="NITRATE/NITRITE SENSOR PROTEIN NARX-RELATED"/>
    <property type="match status" value="1"/>
</dbReference>
<feature type="transmembrane region" description="Helical" evidence="4">
    <location>
        <begin position="47"/>
        <end position="67"/>
    </location>
</feature>
<dbReference type="Gene3D" id="1.20.5.1930">
    <property type="match status" value="1"/>
</dbReference>
<evidence type="ECO:0000256" key="3">
    <source>
        <dbReference type="ARBA" id="ARBA00023012"/>
    </source>
</evidence>
<dbReference type="InterPro" id="IPR011712">
    <property type="entry name" value="Sig_transdc_His_kin_sub3_dim/P"/>
</dbReference>
<organism evidence="7 8">
    <name type="scientific">Catellatospora methionotrophica</name>
    <dbReference type="NCBI Taxonomy" id="121620"/>
    <lineage>
        <taxon>Bacteria</taxon>
        <taxon>Bacillati</taxon>
        <taxon>Actinomycetota</taxon>
        <taxon>Actinomycetes</taxon>
        <taxon>Micromonosporales</taxon>
        <taxon>Micromonosporaceae</taxon>
        <taxon>Catellatospora</taxon>
    </lineage>
</organism>
<dbReference type="Gene3D" id="3.30.565.10">
    <property type="entry name" value="Histidine kinase-like ATPase, C-terminal domain"/>
    <property type="match status" value="1"/>
</dbReference>
<evidence type="ECO:0000256" key="2">
    <source>
        <dbReference type="ARBA" id="ARBA00022777"/>
    </source>
</evidence>
<dbReference type="Pfam" id="PF02518">
    <property type="entry name" value="HATPase_c"/>
    <property type="match status" value="1"/>
</dbReference>
<feature type="transmembrane region" description="Helical" evidence="4">
    <location>
        <begin position="174"/>
        <end position="191"/>
    </location>
</feature>
<dbReference type="Pfam" id="PF07730">
    <property type="entry name" value="HisKA_3"/>
    <property type="match status" value="1"/>
</dbReference>
<evidence type="ECO:0000256" key="4">
    <source>
        <dbReference type="SAM" id="Phobius"/>
    </source>
</evidence>
<proteinExistence type="predicted"/>
<dbReference type="CDD" id="cd16917">
    <property type="entry name" value="HATPase_UhpB-NarQ-NarX-like"/>
    <property type="match status" value="1"/>
</dbReference>
<keyword evidence="1" id="KW-0808">Transferase</keyword>
<keyword evidence="2 7" id="KW-0418">Kinase</keyword>
<dbReference type="SUPFAM" id="SSF55874">
    <property type="entry name" value="ATPase domain of HSP90 chaperone/DNA topoisomerase II/histidine kinase"/>
    <property type="match status" value="1"/>
</dbReference>
<evidence type="ECO:0000313" key="7">
    <source>
        <dbReference type="EMBL" id="GIG13067.1"/>
    </source>
</evidence>
<feature type="transmembrane region" description="Helical" evidence="4">
    <location>
        <begin position="73"/>
        <end position="94"/>
    </location>
</feature>
<keyword evidence="4" id="KW-1133">Transmembrane helix</keyword>
<dbReference type="Proteomes" id="UP000660339">
    <property type="component" value="Unassembled WGS sequence"/>
</dbReference>
<dbReference type="EMBL" id="BONJ01000004">
    <property type="protein sequence ID" value="GIG13067.1"/>
    <property type="molecule type" value="Genomic_DNA"/>
</dbReference>
<dbReference type="GO" id="GO:0016020">
    <property type="term" value="C:membrane"/>
    <property type="evidence" value="ECO:0007669"/>
    <property type="project" value="InterPro"/>
</dbReference>
<feature type="transmembrane region" description="Helical" evidence="4">
    <location>
        <begin position="106"/>
        <end position="123"/>
    </location>
</feature>
<dbReference type="InterPro" id="IPR036890">
    <property type="entry name" value="HATPase_C_sf"/>
</dbReference>
<name>A0A8J3PDG4_9ACTN</name>
<accession>A0A8J3PDG4</accession>
<dbReference type="RefSeq" id="WP_166382272.1">
    <property type="nucleotide sequence ID" value="NZ_JAAOTJ010000006.1"/>
</dbReference>
<protein>
    <submittedName>
        <fullName evidence="7">Two-component sensor histidine kinase</fullName>
    </submittedName>
</protein>
<feature type="transmembrane region" description="Helical" evidence="4">
    <location>
        <begin position="129"/>
        <end position="146"/>
    </location>
</feature>
<comment type="caution">
    <text evidence="7">The sequence shown here is derived from an EMBL/GenBank/DDBJ whole genome shotgun (WGS) entry which is preliminary data.</text>
</comment>
<dbReference type="GO" id="GO:0000155">
    <property type="term" value="F:phosphorelay sensor kinase activity"/>
    <property type="evidence" value="ECO:0007669"/>
    <property type="project" value="InterPro"/>
</dbReference>
<gene>
    <name evidence="7" type="ORF">Cme02nite_13990</name>
</gene>
<dbReference type="InterPro" id="IPR003594">
    <property type="entry name" value="HATPase_dom"/>
</dbReference>
<evidence type="ECO:0000259" key="6">
    <source>
        <dbReference type="Pfam" id="PF07730"/>
    </source>
</evidence>
<sequence>MGLPSLGGTAVMSGFLDGLSRAGATSSHRPGSAASGQARRRGQRRGAVFAALWLWPMAPAIHAVLVGQVTAPLAAGAGLAAFIVLYLFVVVQGFSGTGQPTLRNQALLALVTVLGVTLAAAYGGQPGGWLGLVLYMAAAGVALYGLPLAYYWLGAMVAVQVVLGMMHGEPAPEIAESVFNTIMAGALIMVVRRMMRLIRELSATREELARAAVEGERLRFARDLHDLLGHSLSLIVVKAEVVRRTAGRDAEAAAREAAEIEQIGRTALAEVRQAVTGYRARAFTAELATAGAALSDAGIEPTVRTTAEPLPAAVDDAFAWAVREAATNVIRHSGASSCVIALSRAGHWQLEVRDDGRGVPADPAPGNGLRGLAERLALVGGTLSTVDLSGGGFVLRATVPEGGHA</sequence>
<keyword evidence="3" id="KW-0902">Two-component regulatory system</keyword>
<keyword evidence="8" id="KW-1185">Reference proteome</keyword>
<keyword evidence="4" id="KW-0472">Membrane</keyword>
<dbReference type="InterPro" id="IPR050482">
    <property type="entry name" value="Sensor_HK_TwoCompSys"/>
</dbReference>
<evidence type="ECO:0000313" key="8">
    <source>
        <dbReference type="Proteomes" id="UP000660339"/>
    </source>
</evidence>
<dbReference type="PANTHER" id="PTHR24421:SF63">
    <property type="entry name" value="SENSOR HISTIDINE KINASE DESK"/>
    <property type="match status" value="1"/>
</dbReference>